<keyword evidence="6 8" id="KW-0472">Membrane</keyword>
<comment type="caution">
    <text evidence="10">The sequence shown here is derived from an EMBL/GenBank/DDBJ whole genome shotgun (WGS) entry which is preliminary data.</text>
</comment>
<protein>
    <recommendedName>
        <fullName evidence="9">Glycosyltransferase 2-like domain-containing protein</fullName>
    </recommendedName>
</protein>
<accession>A0A554NG96</accession>
<dbReference type="InParanoid" id="A0A554NG96"/>
<keyword evidence="4 8" id="KW-0812">Transmembrane</keyword>
<feature type="transmembrane region" description="Helical" evidence="8">
    <location>
        <begin position="249"/>
        <end position="266"/>
    </location>
</feature>
<reference evidence="10 11" key="1">
    <citation type="submission" date="2018-06" db="EMBL/GenBank/DDBJ databases">
        <title>Natronomonas sp. F16-60 a new haloarchaeon isolated from a solar saltern of Isla Cristina, Huelva, Spain.</title>
        <authorList>
            <person name="Duran-Viseras A."/>
            <person name="Sanchez-Porro C."/>
            <person name="Ventosa A."/>
        </authorList>
    </citation>
    <scope>NUCLEOTIDE SEQUENCE [LARGE SCALE GENOMIC DNA]</scope>
    <source>
        <strain evidence="10 11">F16-60</strain>
    </source>
</reference>
<feature type="region of interest" description="Disordered" evidence="7">
    <location>
        <begin position="1"/>
        <end position="44"/>
    </location>
</feature>
<evidence type="ECO:0000256" key="8">
    <source>
        <dbReference type="SAM" id="Phobius"/>
    </source>
</evidence>
<feature type="domain" description="Glycosyltransferase 2-like" evidence="9">
    <location>
        <begin position="35"/>
        <end position="203"/>
    </location>
</feature>
<dbReference type="Gene3D" id="3.90.550.10">
    <property type="entry name" value="Spore Coat Polysaccharide Biosynthesis Protein SpsA, Chain A"/>
    <property type="match status" value="1"/>
</dbReference>
<evidence type="ECO:0000256" key="3">
    <source>
        <dbReference type="ARBA" id="ARBA00022679"/>
    </source>
</evidence>
<organism evidence="10 11">
    <name type="scientific">Haloglomus irregulare</name>
    <dbReference type="NCBI Taxonomy" id="2234134"/>
    <lineage>
        <taxon>Archaea</taxon>
        <taxon>Methanobacteriati</taxon>
        <taxon>Methanobacteriota</taxon>
        <taxon>Stenosarchaea group</taxon>
        <taxon>Halobacteria</taxon>
        <taxon>Halobacteriales</taxon>
        <taxon>Natronomonadaceae</taxon>
        <taxon>Haloglomus</taxon>
    </lineage>
</organism>
<dbReference type="AlphaFoldDB" id="A0A554NG96"/>
<keyword evidence="2" id="KW-0328">Glycosyltransferase</keyword>
<dbReference type="EMBL" id="QMDX01000001">
    <property type="protein sequence ID" value="TSD16020.1"/>
    <property type="molecule type" value="Genomic_DNA"/>
</dbReference>
<dbReference type="GO" id="GO:0016020">
    <property type="term" value="C:membrane"/>
    <property type="evidence" value="ECO:0007669"/>
    <property type="project" value="UniProtKB-SubCell"/>
</dbReference>
<dbReference type="PANTHER" id="PTHR43867">
    <property type="entry name" value="CELLULOSE SYNTHASE CATALYTIC SUBUNIT A [UDP-FORMING]"/>
    <property type="match status" value="1"/>
</dbReference>
<evidence type="ECO:0000313" key="11">
    <source>
        <dbReference type="Proteomes" id="UP000319894"/>
    </source>
</evidence>
<dbReference type="InterPro" id="IPR050321">
    <property type="entry name" value="Glycosyltr_2/OpgH_subfam"/>
</dbReference>
<name>A0A554NG96_9EURY</name>
<evidence type="ECO:0000256" key="1">
    <source>
        <dbReference type="ARBA" id="ARBA00004141"/>
    </source>
</evidence>
<evidence type="ECO:0000256" key="5">
    <source>
        <dbReference type="ARBA" id="ARBA00022989"/>
    </source>
</evidence>
<dbReference type="InterPro" id="IPR001173">
    <property type="entry name" value="Glyco_trans_2-like"/>
</dbReference>
<dbReference type="GO" id="GO:0016757">
    <property type="term" value="F:glycosyltransferase activity"/>
    <property type="evidence" value="ECO:0007669"/>
    <property type="project" value="UniProtKB-KW"/>
</dbReference>
<dbReference type="Pfam" id="PF13632">
    <property type="entry name" value="Glyco_trans_2_3"/>
    <property type="match status" value="1"/>
</dbReference>
<feature type="transmembrane region" description="Helical" evidence="8">
    <location>
        <begin position="202"/>
        <end position="223"/>
    </location>
</feature>
<evidence type="ECO:0000256" key="7">
    <source>
        <dbReference type="SAM" id="MobiDB-lite"/>
    </source>
</evidence>
<proteinExistence type="predicted"/>
<dbReference type="SUPFAM" id="SSF53448">
    <property type="entry name" value="Nucleotide-diphospho-sugar transferases"/>
    <property type="match status" value="1"/>
</dbReference>
<evidence type="ECO:0000313" key="10">
    <source>
        <dbReference type="EMBL" id="TSD16020.1"/>
    </source>
</evidence>
<comment type="subcellular location">
    <subcellularLocation>
        <location evidence="1">Membrane</location>
        <topology evidence="1">Multi-pass membrane protein</topology>
    </subcellularLocation>
</comment>
<keyword evidence="11" id="KW-1185">Reference proteome</keyword>
<dbReference type="RefSeq" id="WP_144260499.1">
    <property type="nucleotide sequence ID" value="NZ_QMDX01000001.1"/>
</dbReference>
<dbReference type="InterPro" id="IPR029044">
    <property type="entry name" value="Nucleotide-diphossugar_trans"/>
</dbReference>
<feature type="transmembrane region" description="Helical" evidence="8">
    <location>
        <begin position="175"/>
        <end position="196"/>
    </location>
</feature>
<evidence type="ECO:0000256" key="4">
    <source>
        <dbReference type="ARBA" id="ARBA00022692"/>
    </source>
</evidence>
<gene>
    <name evidence="10" type="ORF">DP107_02230</name>
</gene>
<sequence length="299" mass="33020">MRPRRDAVRLSSRRRRDGRPGVRYPRPAHPDGATGIGIVQGRKVPTGTDASRLSRFISAERQHSTWLDHPFDADVLGAAHFAGSAAVLRREVLPDVSGLSTDTLTEDIDLTVRLYLETDWEITYVRETVARELIPGTWTSLFGQRERWARGWAQVAGRNLGDVLRSWRHLGPRRTLGLSWVLFLALSAPVYVIFPALALPTLALGVSLGLSLPVVVALTLFLVPERAVSLAYAVFRDPVTPEPATPRRIVGVVAIAYLWIAFGWILQLHSLYLQLAGAPQVWTVTPKTRPVDASTSADT</sequence>
<evidence type="ECO:0000256" key="2">
    <source>
        <dbReference type="ARBA" id="ARBA00022676"/>
    </source>
</evidence>
<dbReference type="Proteomes" id="UP000319894">
    <property type="component" value="Unassembled WGS sequence"/>
</dbReference>
<evidence type="ECO:0000259" key="9">
    <source>
        <dbReference type="Pfam" id="PF13632"/>
    </source>
</evidence>
<evidence type="ECO:0000256" key="6">
    <source>
        <dbReference type="ARBA" id="ARBA00023136"/>
    </source>
</evidence>
<dbReference type="PANTHER" id="PTHR43867:SF2">
    <property type="entry name" value="CELLULOSE SYNTHASE CATALYTIC SUBUNIT A [UDP-FORMING]"/>
    <property type="match status" value="1"/>
</dbReference>
<keyword evidence="5 8" id="KW-1133">Transmembrane helix</keyword>
<keyword evidence="3" id="KW-0808">Transferase</keyword>